<organism evidence="3 4">
    <name type="scientific">Toxocara canis</name>
    <name type="common">Canine roundworm</name>
    <dbReference type="NCBI Taxonomy" id="6265"/>
    <lineage>
        <taxon>Eukaryota</taxon>
        <taxon>Metazoa</taxon>
        <taxon>Ecdysozoa</taxon>
        <taxon>Nematoda</taxon>
        <taxon>Chromadorea</taxon>
        <taxon>Rhabditida</taxon>
        <taxon>Spirurina</taxon>
        <taxon>Ascaridomorpha</taxon>
        <taxon>Ascaridoidea</taxon>
        <taxon>Toxocaridae</taxon>
        <taxon>Toxocara</taxon>
    </lineage>
</organism>
<feature type="chain" id="PRO_5002095411" evidence="2">
    <location>
        <begin position="28"/>
        <end position="105"/>
    </location>
</feature>
<gene>
    <name evidence="3" type="ORF">Tcan_14882</name>
</gene>
<evidence type="ECO:0000256" key="2">
    <source>
        <dbReference type="SAM" id="SignalP"/>
    </source>
</evidence>
<feature type="region of interest" description="Disordered" evidence="1">
    <location>
        <begin position="28"/>
        <end position="105"/>
    </location>
</feature>
<keyword evidence="2" id="KW-0732">Signal</keyword>
<comment type="caution">
    <text evidence="3">The sequence shown here is derived from an EMBL/GenBank/DDBJ whole genome shotgun (WGS) entry which is preliminary data.</text>
</comment>
<protein>
    <submittedName>
        <fullName evidence="3">Uncharacterized protein</fullName>
    </submittedName>
</protein>
<sequence length="105" mass="11181">MVSFVTSGTVLIILLISLVELVQFTSSQPRGLGGWSGSSASSWSSSSKGAFGGSSASAVASKTIASSSDYRKKEMNARVESNENVNNGETNEQKRFKITGWIERN</sequence>
<name>A0A0B2VGF1_TOXCA</name>
<accession>A0A0B2VGF1</accession>
<proteinExistence type="predicted"/>
<feature type="compositionally biased region" description="Basic and acidic residues" evidence="1">
    <location>
        <begin position="69"/>
        <end position="81"/>
    </location>
</feature>
<keyword evidence="4" id="KW-1185">Reference proteome</keyword>
<evidence type="ECO:0000313" key="4">
    <source>
        <dbReference type="Proteomes" id="UP000031036"/>
    </source>
</evidence>
<evidence type="ECO:0000256" key="1">
    <source>
        <dbReference type="SAM" id="MobiDB-lite"/>
    </source>
</evidence>
<feature type="signal peptide" evidence="2">
    <location>
        <begin position="1"/>
        <end position="27"/>
    </location>
</feature>
<dbReference type="AlphaFoldDB" id="A0A0B2VGF1"/>
<dbReference type="Proteomes" id="UP000031036">
    <property type="component" value="Unassembled WGS sequence"/>
</dbReference>
<feature type="compositionally biased region" description="Low complexity" evidence="1">
    <location>
        <begin position="37"/>
        <end position="61"/>
    </location>
</feature>
<dbReference type="EMBL" id="JPKZ01001704">
    <property type="protein sequence ID" value="KHN80613.1"/>
    <property type="molecule type" value="Genomic_DNA"/>
</dbReference>
<reference evidence="3 4" key="1">
    <citation type="submission" date="2014-11" db="EMBL/GenBank/DDBJ databases">
        <title>Genetic blueprint of the zoonotic pathogen Toxocara canis.</title>
        <authorList>
            <person name="Zhu X.-Q."/>
            <person name="Korhonen P.K."/>
            <person name="Cai H."/>
            <person name="Young N.D."/>
            <person name="Nejsum P."/>
            <person name="von Samson-Himmelstjerna G."/>
            <person name="Boag P.R."/>
            <person name="Tan P."/>
            <person name="Li Q."/>
            <person name="Min J."/>
            <person name="Yang Y."/>
            <person name="Wang X."/>
            <person name="Fang X."/>
            <person name="Hall R.S."/>
            <person name="Hofmann A."/>
            <person name="Sternberg P.W."/>
            <person name="Jex A.R."/>
            <person name="Gasser R.B."/>
        </authorList>
    </citation>
    <scope>NUCLEOTIDE SEQUENCE [LARGE SCALE GENOMIC DNA]</scope>
    <source>
        <strain evidence="3">PN_DK_2014</strain>
    </source>
</reference>
<evidence type="ECO:0000313" key="3">
    <source>
        <dbReference type="EMBL" id="KHN80613.1"/>
    </source>
</evidence>